<evidence type="ECO:0000256" key="5">
    <source>
        <dbReference type="ARBA" id="ARBA00023077"/>
    </source>
</evidence>
<dbReference type="InterPro" id="IPR036942">
    <property type="entry name" value="Beta-barrel_TonB_sf"/>
</dbReference>
<evidence type="ECO:0000256" key="6">
    <source>
        <dbReference type="ARBA" id="ARBA00023136"/>
    </source>
</evidence>
<comment type="similarity">
    <text evidence="8 9">Belongs to the TonB-dependent receptor family.</text>
</comment>
<dbReference type="AlphaFoldDB" id="A0A0P0P1V7"/>
<evidence type="ECO:0000256" key="7">
    <source>
        <dbReference type="ARBA" id="ARBA00023237"/>
    </source>
</evidence>
<keyword evidence="7 8" id="KW-0998">Cell outer membrane</keyword>
<keyword evidence="14" id="KW-1185">Reference proteome</keyword>
<dbReference type="PANTHER" id="PTHR47234">
    <property type="match status" value="1"/>
</dbReference>
<keyword evidence="3 8" id="KW-1134">Transmembrane beta strand</keyword>
<comment type="subcellular location">
    <subcellularLocation>
        <location evidence="1 8">Cell outer membrane</location>
        <topology evidence="1 8">Multi-pass membrane protein</topology>
    </subcellularLocation>
</comment>
<dbReference type="STRING" id="69395.AQ619_12690"/>
<feature type="signal peptide" evidence="10">
    <location>
        <begin position="1"/>
        <end position="26"/>
    </location>
</feature>
<feature type="chain" id="PRO_5006052688" evidence="10">
    <location>
        <begin position="27"/>
        <end position="937"/>
    </location>
</feature>
<keyword evidence="5 9" id="KW-0798">TonB box</keyword>
<evidence type="ECO:0000256" key="3">
    <source>
        <dbReference type="ARBA" id="ARBA00022452"/>
    </source>
</evidence>
<keyword evidence="6 8" id="KW-0472">Membrane</keyword>
<keyword evidence="13" id="KW-0675">Receptor</keyword>
<evidence type="ECO:0000256" key="2">
    <source>
        <dbReference type="ARBA" id="ARBA00022448"/>
    </source>
</evidence>
<dbReference type="Proteomes" id="UP000056905">
    <property type="component" value="Chromosome"/>
</dbReference>
<proteinExistence type="inferred from homology"/>
<dbReference type="InterPro" id="IPR000531">
    <property type="entry name" value="Beta-barrel_TonB"/>
</dbReference>
<dbReference type="Gene3D" id="2.40.170.20">
    <property type="entry name" value="TonB-dependent receptor, beta-barrel domain"/>
    <property type="match status" value="1"/>
</dbReference>
<gene>
    <name evidence="13" type="ORF">AQ619_12690</name>
</gene>
<organism evidence="13 14">
    <name type="scientific">Caulobacter henricii</name>
    <dbReference type="NCBI Taxonomy" id="69395"/>
    <lineage>
        <taxon>Bacteria</taxon>
        <taxon>Pseudomonadati</taxon>
        <taxon>Pseudomonadota</taxon>
        <taxon>Alphaproteobacteria</taxon>
        <taxon>Caulobacterales</taxon>
        <taxon>Caulobacteraceae</taxon>
        <taxon>Caulobacter</taxon>
    </lineage>
</organism>
<evidence type="ECO:0000256" key="10">
    <source>
        <dbReference type="SAM" id="SignalP"/>
    </source>
</evidence>
<dbReference type="SUPFAM" id="SSF56935">
    <property type="entry name" value="Porins"/>
    <property type="match status" value="1"/>
</dbReference>
<keyword evidence="10" id="KW-0732">Signal</keyword>
<evidence type="ECO:0000256" key="4">
    <source>
        <dbReference type="ARBA" id="ARBA00022692"/>
    </source>
</evidence>
<dbReference type="Gene3D" id="2.170.130.10">
    <property type="entry name" value="TonB-dependent receptor, plug domain"/>
    <property type="match status" value="1"/>
</dbReference>
<evidence type="ECO:0000259" key="12">
    <source>
        <dbReference type="Pfam" id="PF07715"/>
    </source>
</evidence>
<accession>A0A0P0P1V7</accession>
<evidence type="ECO:0000256" key="9">
    <source>
        <dbReference type="RuleBase" id="RU003357"/>
    </source>
</evidence>
<dbReference type="Pfam" id="PF00593">
    <property type="entry name" value="TonB_dep_Rec_b-barrel"/>
    <property type="match status" value="1"/>
</dbReference>
<evidence type="ECO:0000256" key="1">
    <source>
        <dbReference type="ARBA" id="ARBA00004571"/>
    </source>
</evidence>
<reference evidence="13 14" key="1">
    <citation type="submission" date="2015-10" db="EMBL/GenBank/DDBJ databases">
        <title>Conservation of the essential genome among Caulobacter and Brevundimonas species.</title>
        <authorList>
            <person name="Scott D."/>
            <person name="Ely B."/>
        </authorList>
    </citation>
    <scope>NUCLEOTIDE SEQUENCE [LARGE SCALE GENOMIC DNA]</scope>
    <source>
        <strain evidence="13 14">CB4</strain>
    </source>
</reference>
<dbReference type="KEGG" id="chq:AQ619_12690"/>
<dbReference type="InterPro" id="IPR039426">
    <property type="entry name" value="TonB-dep_rcpt-like"/>
</dbReference>
<dbReference type="InterPro" id="IPR012910">
    <property type="entry name" value="Plug_dom"/>
</dbReference>
<keyword evidence="2 8" id="KW-0813">Transport</keyword>
<dbReference type="GO" id="GO:0009279">
    <property type="term" value="C:cell outer membrane"/>
    <property type="evidence" value="ECO:0007669"/>
    <property type="project" value="UniProtKB-SubCell"/>
</dbReference>
<dbReference type="InterPro" id="IPR037066">
    <property type="entry name" value="Plug_dom_sf"/>
</dbReference>
<keyword evidence="4 8" id="KW-0812">Transmembrane</keyword>
<evidence type="ECO:0000256" key="8">
    <source>
        <dbReference type="PROSITE-ProRule" id="PRU01360"/>
    </source>
</evidence>
<protein>
    <submittedName>
        <fullName evidence="13">TonB-dependent receptor</fullName>
    </submittedName>
</protein>
<dbReference type="PROSITE" id="PS52016">
    <property type="entry name" value="TONB_DEPENDENT_REC_3"/>
    <property type="match status" value="1"/>
</dbReference>
<dbReference type="EMBL" id="CP013002">
    <property type="protein sequence ID" value="ALL14126.1"/>
    <property type="molecule type" value="Genomic_DNA"/>
</dbReference>
<feature type="domain" description="TonB-dependent receptor plug" evidence="12">
    <location>
        <begin position="65"/>
        <end position="181"/>
    </location>
</feature>
<feature type="domain" description="TonB-dependent receptor-like beta-barrel" evidence="11">
    <location>
        <begin position="410"/>
        <end position="902"/>
    </location>
</feature>
<dbReference type="PANTHER" id="PTHR47234:SF2">
    <property type="entry name" value="TONB-DEPENDENT RECEPTOR"/>
    <property type="match status" value="1"/>
</dbReference>
<name>A0A0P0P1V7_9CAUL</name>
<evidence type="ECO:0000313" key="14">
    <source>
        <dbReference type="Proteomes" id="UP000056905"/>
    </source>
</evidence>
<evidence type="ECO:0000313" key="13">
    <source>
        <dbReference type="EMBL" id="ALL14126.1"/>
    </source>
</evidence>
<dbReference type="Pfam" id="PF07715">
    <property type="entry name" value="Plug"/>
    <property type="match status" value="1"/>
</dbReference>
<evidence type="ECO:0000259" key="11">
    <source>
        <dbReference type="Pfam" id="PF00593"/>
    </source>
</evidence>
<sequence>MKSYKNDLSQVLGAVLALGLATPVLAQQAPAAATPPVTDEASTIEAITVTGTRIQGLDLKGAVQAYQIDRAVIDESGATSVIDLFSQLPAAAGGGGTFSTASSGALSSDTPVGASGVSLRGLGTSATLTLINGRRASVSAFARGQESFIDASAIPLAALERVEVLPNGASALYGADAVAGVVNYVLRKDFEGAEFTASYGDSTAASDEGRFNANLVVGKAFGDHHVTAVVDYFKRNAFYLRDREASRDSVRPSQQGFYPSFNDLFFMTNDQTEGPGNGGCAASDFKVGNLGEYCQVNSNRYVSSQDQQESLGGLITHDFAISDNVSWYNELLFQHTEARGTSSPANFSRAPIDPANPNWPAALQADIVAEGRVRRFSSYNGFPIFAWGKLIESRAVEVESDSFRYVTGLKGKFTNGWTYDAGLLFGGNDRTQSGLSGLIKSKAFYDANLGNLCSDGSTVRRWNVNLVRPSATYVGNTCEAAGKTTLWYNPFGGQTTQAAGLDKLLETTAEREGRSRTYSLDASTSGDLFTLRGRTVKAAFGAEYRRETLRDTPSGDAVATSTNPEPILGFSSTSARAERDQWAVYGELYLPLADQFDVQLAGRYDHYDAFGGDFNPKVSARFKANDLLTFRANWSTSFRAPSLAQSGAGVLLSSYRVDCRATPAACNGNAAASGQSLLSEDVGNTDLKAENADTWGGGLLFQPNSDIEIKLDYWNIEHKNLVGIAEDDFIRRALGGAFPVTGAGLLPTGKPGVEVTNGFVTDAHFQISNLGYQKTSGLDFSYTQYLPESEAGKFTLTFDATYLIDFDRKASSDAVVEKLAGDYLYPRFLANARLRWKLNDWRASLGARYVSDYKDDPDARTLAAVGLPATAQVKVDSSVTVDASLSYDFGPHSFVQLNIRNLLDETPPRVLGSSANVDLYNHDLIGRFATLRLTHRF</sequence>